<proteinExistence type="predicted"/>
<dbReference type="Gene3D" id="3.90.180.10">
    <property type="entry name" value="Medium-chain alcohol dehydrogenases, catalytic domain"/>
    <property type="match status" value="1"/>
</dbReference>
<dbReference type="AlphaFoldDB" id="A0A382XJI6"/>
<gene>
    <name evidence="1" type="ORF">METZ01_LOCUS423864</name>
</gene>
<evidence type="ECO:0000313" key="1">
    <source>
        <dbReference type="EMBL" id="SVD71010.1"/>
    </source>
</evidence>
<accession>A0A382XJI6</accession>
<reference evidence="1" key="1">
    <citation type="submission" date="2018-05" db="EMBL/GenBank/DDBJ databases">
        <authorList>
            <person name="Lanie J.A."/>
            <person name="Ng W.-L."/>
            <person name="Kazmierczak K.M."/>
            <person name="Andrzejewski T.M."/>
            <person name="Davidsen T.M."/>
            <person name="Wayne K.J."/>
            <person name="Tettelin H."/>
            <person name="Glass J.I."/>
            <person name="Rusch D."/>
            <person name="Podicherti R."/>
            <person name="Tsui H.-C.T."/>
            <person name="Winkler M.E."/>
        </authorList>
    </citation>
    <scope>NUCLEOTIDE SEQUENCE</scope>
</reference>
<organism evidence="1">
    <name type="scientific">marine metagenome</name>
    <dbReference type="NCBI Taxonomy" id="408172"/>
    <lineage>
        <taxon>unclassified sequences</taxon>
        <taxon>metagenomes</taxon>
        <taxon>ecological metagenomes</taxon>
    </lineage>
</organism>
<dbReference type="InterPro" id="IPR011032">
    <property type="entry name" value="GroES-like_sf"/>
</dbReference>
<feature type="non-terminal residue" evidence="1">
    <location>
        <position position="57"/>
    </location>
</feature>
<protein>
    <submittedName>
        <fullName evidence="1">Uncharacterized protein</fullName>
    </submittedName>
</protein>
<name>A0A382XJI6_9ZZZZ</name>
<sequence>MNQTFKALVVRISDDKNYTRSIEQYRVDDLPKGEVLIRVHYSSLNYKDGLSCIGDRG</sequence>
<dbReference type="SUPFAM" id="SSF50129">
    <property type="entry name" value="GroES-like"/>
    <property type="match status" value="1"/>
</dbReference>
<dbReference type="EMBL" id="UINC01168138">
    <property type="protein sequence ID" value="SVD71010.1"/>
    <property type="molecule type" value="Genomic_DNA"/>
</dbReference>